<evidence type="ECO:0000313" key="1">
    <source>
        <dbReference type="Proteomes" id="UP000887577"/>
    </source>
</evidence>
<keyword evidence="1" id="KW-1185">Reference proteome</keyword>
<sequence>MVSLEDICVYIPNVTRLRTYPTHVTQNSFKKICDLFSSKKINIIKWSLGKVDGPLNAKDYLTFLQKCGSHNFDARFSVCFQSNVSINEIMEFNITVKSEIRKWPASKPRFVCTIAH</sequence>
<dbReference type="AlphaFoldDB" id="A0A914YF97"/>
<dbReference type="WBParaSite" id="PSU_v2.g16048.t1">
    <property type="protein sequence ID" value="PSU_v2.g16048.t1"/>
    <property type="gene ID" value="PSU_v2.g16048"/>
</dbReference>
<accession>A0A914YF97</accession>
<organism evidence="1 2">
    <name type="scientific">Panagrolaimus superbus</name>
    <dbReference type="NCBI Taxonomy" id="310955"/>
    <lineage>
        <taxon>Eukaryota</taxon>
        <taxon>Metazoa</taxon>
        <taxon>Ecdysozoa</taxon>
        <taxon>Nematoda</taxon>
        <taxon>Chromadorea</taxon>
        <taxon>Rhabditida</taxon>
        <taxon>Tylenchina</taxon>
        <taxon>Panagrolaimomorpha</taxon>
        <taxon>Panagrolaimoidea</taxon>
        <taxon>Panagrolaimidae</taxon>
        <taxon>Panagrolaimus</taxon>
    </lineage>
</organism>
<reference evidence="2" key="1">
    <citation type="submission" date="2022-11" db="UniProtKB">
        <authorList>
            <consortium name="WormBaseParasite"/>
        </authorList>
    </citation>
    <scope>IDENTIFICATION</scope>
</reference>
<proteinExistence type="predicted"/>
<protein>
    <submittedName>
        <fullName evidence="2">Uncharacterized protein</fullName>
    </submittedName>
</protein>
<evidence type="ECO:0000313" key="2">
    <source>
        <dbReference type="WBParaSite" id="PSU_v2.g16048.t1"/>
    </source>
</evidence>
<name>A0A914YF97_9BILA</name>
<dbReference type="Proteomes" id="UP000887577">
    <property type="component" value="Unplaced"/>
</dbReference>